<dbReference type="Gene3D" id="3.40.630.30">
    <property type="match status" value="1"/>
</dbReference>
<dbReference type="Pfam" id="PF13302">
    <property type="entry name" value="Acetyltransf_3"/>
    <property type="match status" value="1"/>
</dbReference>
<comment type="caution">
    <text evidence="2">The sequence shown here is derived from an EMBL/GenBank/DDBJ whole genome shotgun (WGS) entry which is preliminary data.</text>
</comment>
<evidence type="ECO:0000313" key="2">
    <source>
        <dbReference type="EMBL" id="OIQ97337.1"/>
    </source>
</evidence>
<reference evidence="2" key="1">
    <citation type="submission" date="2016-10" db="EMBL/GenBank/DDBJ databases">
        <title>Sequence of Gallionella enrichment culture.</title>
        <authorList>
            <person name="Poehlein A."/>
            <person name="Muehling M."/>
            <person name="Daniel R."/>
        </authorList>
    </citation>
    <scope>NUCLEOTIDE SEQUENCE</scope>
</reference>
<gene>
    <name evidence="2" type="ORF">GALL_205950</name>
</gene>
<dbReference type="PANTHER" id="PTHR43792:SF16">
    <property type="entry name" value="N-ACETYLTRANSFERASE DOMAIN-CONTAINING PROTEIN"/>
    <property type="match status" value="1"/>
</dbReference>
<dbReference type="GO" id="GO:0016301">
    <property type="term" value="F:kinase activity"/>
    <property type="evidence" value="ECO:0007669"/>
    <property type="project" value="UniProtKB-KW"/>
</dbReference>
<dbReference type="InterPro" id="IPR051531">
    <property type="entry name" value="N-acetyltransferase"/>
</dbReference>
<dbReference type="PANTHER" id="PTHR43792">
    <property type="entry name" value="GNAT FAMILY, PUTATIVE (AFU_ORTHOLOGUE AFUA_3G00765)-RELATED-RELATED"/>
    <property type="match status" value="1"/>
</dbReference>
<dbReference type="PROSITE" id="PS51186">
    <property type="entry name" value="GNAT"/>
    <property type="match status" value="1"/>
</dbReference>
<feature type="domain" description="N-acetyltransferase" evidence="1">
    <location>
        <begin position="9"/>
        <end position="163"/>
    </location>
</feature>
<keyword evidence="2" id="KW-0418">Kinase</keyword>
<dbReference type="InterPro" id="IPR016181">
    <property type="entry name" value="Acyl_CoA_acyltransferase"/>
</dbReference>
<keyword evidence="2" id="KW-0808">Transferase</keyword>
<protein>
    <submittedName>
        <fullName evidence="2">Anhydro-N-acetylmuramic acid kinase</fullName>
    </submittedName>
</protein>
<proteinExistence type="predicted"/>
<accession>A0A1J5RNN6</accession>
<organism evidence="2">
    <name type="scientific">mine drainage metagenome</name>
    <dbReference type="NCBI Taxonomy" id="410659"/>
    <lineage>
        <taxon>unclassified sequences</taxon>
        <taxon>metagenomes</taxon>
        <taxon>ecological metagenomes</taxon>
    </lineage>
</organism>
<dbReference type="SUPFAM" id="SSF55729">
    <property type="entry name" value="Acyl-CoA N-acyltransferases (Nat)"/>
    <property type="match status" value="1"/>
</dbReference>
<name>A0A1J5RNN6_9ZZZZ</name>
<dbReference type="GO" id="GO:0016747">
    <property type="term" value="F:acyltransferase activity, transferring groups other than amino-acyl groups"/>
    <property type="evidence" value="ECO:0007669"/>
    <property type="project" value="InterPro"/>
</dbReference>
<dbReference type="InterPro" id="IPR000182">
    <property type="entry name" value="GNAT_dom"/>
</dbReference>
<dbReference type="EMBL" id="MLJW01000134">
    <property type="protein sequence ID" value="OIQ97337.1"/>
    <property type="molecule type" value="Genomic_DNA"/>
</dbReference>
<dbReference type="AlphaFoldDB" id="A0A1J5RNN6"/>
<evidence type="ECO:0000259" key="1">
    <source>
        <dbReference type="PROSITE" id="PS51186"/>
    </source>
</evidence>
<sequence>MKLFETDRLLVRKFFAGDTDNFFLINSNADVMHFIRPVKNKKECDDFLLENINMYRDNSIAGRYAVIEKATGIFVGSFSFLYLSDDVNYHIGYALLPDFWGKGFAQELVKYGIAFFFSSTDKQELFAITDQENMASQNVVLKNGFYAKGVTMEHDKQLDLFCINR</sequence>